<dbReference type="SUPFAM" id="SSF51120">
    <property type="entry name" value="beta-Roll"/>
    <property type="match status" value="3"/>
</dbReference>
<evidence type="ECO:0000256" key="2">
    <source>
        <dbReference type="ARBA" id="ARBA00004613"/>
    </source>
</evidence>
<feature type="compositionally biased region" description="Acidic residues" evidence="8">
    <location>
        <begin position="222"/>
        <end position="231"/>
    </location>
</feature>
<dbReference type="EMBL" id="JAYGHT010000139">
    <property type="protein sequence ID" value="MEA5521805.1"/>
    <property type="molecule type" value="Genomic_DNA"/>
</dbReference>
<keyword evidence="6" id="KW-0843">Virulence</keyword>
<dbReference type="Gene3D" id="2.150.10.10">
    <property type="entry name" value="Serralysin-like metalloprotease, C-terminal"/>
    <property type="match status" value="4"/>
</dbReference>
<name>A0ABU5U468_9CYAN</name>
<dbReference type="PANTHER" id="PTHR38340:SF1">
    <property type="entry name" value="S-LAYER PROTEIN"/>
    <property type="match status" value="1"/>
</dbReference>
<keyword evidence="4" id="KW-0800">Toxin</keyword>
<dbReference type="InterPro" id="IPR003995">
    <property type="entry name" value="RTX_toxin_determinant-A"/>
</dbReference>
<keyword evidence="7" id="KW-0472">Membrane</keyword>
<dbReference type="Proteomes" id="UP001301728">
    <property type="component" value="Unassembled WGS sequence"/>
</dbReference>
<evidence type="ECO:0000256" key="7">
    <source>
        <dbReference type="ARBA" id="ARBA00023136"/>
    </source>
</evidence>
<evidence type="ECO:0000256" key="6">
    <source>
        <dbReference type="ARBA" id="ARBA00023026"/>
    </source>
</evidence>
<evidence type="ECO:0000313" key="9">
    <source>
        <dbReference type="EMBL" id="MEA5521805.1"/>
    </source>
</evidence>
<reference evidence="9 10" key="1">
    <citation type="submission" date="2023-12" db="EMBL/GenBank/DDBJ databases">
        <title>Baltic Sea Cyanobacteria.</title>
        <authorList>
            <person name="Delbaje E."/>
            <person name="Fewer D.P."/>
            <person name="Shishido T.K."/>
        </authorList>
    </citation>
    <scope>NUCLEOTIDE SEQUENCE [LARGE SCALE GENOMIC DNA]</scope>
    <source>
        <strain evidence="9 10">CCNP 1315</strain>
    </source>
</reference>
<feature type="compositionally biased region" description="Low complexity" evidence="8">
    <location>
        <begin position="183"/>
        <end position="205"/>
    </location>
</feature>
<dbReference type="PRINTS" id="PR01488">
    <property type="entry name" value="RTXTOXINA"/>
</dbReference>
<dbReference type="PROSITE" id="PS00330">
    <property type="entry name" value="HEMOLYSIN_CALCIUM"/>
    <property type="match status" value="2"/>
</dbReference>
<feature type="region of interest" description="Disordered" evidence="8">
    <location>
        <begin position="169"/>
        <end position="231"/>
    </location>
</feature>
<evidence type="ECO:0000256" key="8">
    <source>
        <dbReference type="SAM" id="MobiDB-lite"/>
    </source>
</evidence>
<keyword evidence="10" id="KW-1185">Reference proteome</keyword>
<accession>A0ABU5U468</accession>
<dbReference type="InterPro" id="IPR011049">
    <property type="entry name" value="Serralysin-like_metalloprot_C"/>
</dbReference>
<keyword evidence="5" id="KW-0677">Repeat</keyword>
<evidence type="ECO:0000256" key="4">
    <source>
        <dbReference type="ARBA" id="ARBA00022656"/>
    </source>
</evidence>
<evidence type="ECO:0000256" key="3">
    <source>
        <dbReference type="ARBA" id="ARBA00022525"/>
    </source>
</evidence>
<comment type="subcellular location">
    <subcellularLocation>
        <location evidence="1">Membrane</location>
    </subcellularLocation>
    <subcellularLocation>
        <location evidence="2">Secreted</location>
    </subcellularLocation>
</comment>
<feature type="region of interest" description="Disordered" evidence="8">
    <location>
        <begin position="67"/>
        <end position="105"/>
    </location>
</feature>
<protein>
    <submittedName>
        <fullName evidence="9">Calcium-binding protein</fullName>
    </submittedName>
</protein>
<comment type="caution">
    <text evidence="9">The sequence shown here is derived from an EMBL/GenBank/DDBJ whole genome shotgun (WGS) entry which is preliminary data.</text>
</comment>
<dbReference type="InterPro" id="IPR050557">
    <property type="entry name" value="RTX_toxin/Mannuronan_C5-epim"/>
</dbReference>
<dbReference type="PRINTS" id="PR00313">
    <property type="entry name" value="CABNDNGRPT"/>
</dbReference>
<feature type="compositionally biased region" description="Low complexity" evidence="8">
    <location>
        <begin position="81"/>
        <end position="95"/>
    </location>
</feature>
<proteinExistence type="predicted"/>
<evidence type="ECO:0000256" key="1">
    <source>
        <dbReference type="ARBA" id="ARBA00004370"/>
    </source>
</evidence>
<evidence type="ECO:0000313" key="10">
    <source>
        <dbReference type="Proteomes" id="UP001301728"/>
    </source>
</evidence>
<gene>
    <name evidence="9" type="ORF">VB854_22960</name>
</gene>
<organism evidence="9 10">
    <name type="scientific">Limnoraphis robusta CCNP1315</name>
    <dbReference type="NCBI Taxonomy" id="3110306"/>
    <lineage>
        <taxon>Bacteria</taxon>
        <taxon>Bacillati</taxon>
        <taxon>Cyanobacteriota</taxon>
        <taxon>Cyanophyceae</taxon>
        <taxon>Oscillatoriophycideae</taxon>
        <taxon>Oscillatoriales</taxon>
        <taxon>Sirenicapillariaceae</taxon>
        <taxon>Limnoraphis</taxon>
    </lineage>
</organism>
<dbReference type="PANTHER" id="PTHR38340">
    <property type="entry name" value="S-LAYER PROTEIN"/>
    <property type="match status" value="1"/>
</dbReference>
<dbReference type="RefSeq" id="WP_323306966.1">
    <property type="nucleotide sequence ID" value="NZ_JAYGHT010000139.1"/>
</dbReference>
<feature type="compositionally biased region" description="Low complexity" evidence="8">
    <location>
        <begin position="355"/>
        <end position="368"/>
    </location>
</feature>
<evidence type="ECO:0000256" key="5">
    <source>
        <dbReference type="ARBA" id="ARBA00022737"/>
    </source>
</evidence>
<sequence>MTDPTPGTTVTGVVTGFADDGDDFILNWSGGSTVVDPDPRDADELGLTIGETVNVFVNEFDGVEIDSSSITRPDGSVILGETSTTTSPETPSDPTMNDPTVPSTEIQAGTTVTGVVTGFADDGDDFILNWSGGSTVVDPDPRDADELGLTIGETVNVFVNEFDGVEIDSSSITRPDGSVILGETSTTTSPETPSDPTIPSIPVSDFLPDDSADDSTSGDGDTSSDDLETETELELPMVLDIYEVIDSISTIAFPLIFSTNITVSDSEPGEGDNNLAGTPEADELFALAGNDNVNLGAGNDEANGNQGNDIIDAGAGNDTVQGGKDDDQILGGADDDQLFGNLGNDTISGDEGDDWLNGNQGNDLLDGADGNDEVYGGQGDDQVKGGEGDDIIFGNPGSDLMEGNDGDDIIFGNQEADTISGNDGNDTAYGGQGDDLVDGGEGDDVLLGDGGNDTLDGGEGNDQLTGGNGDDILIGAEGSDLLTGGNGSDRFVLVAGYGPDTITDFADGEDTIVLDGGISFEQLTITSVNGQTQIALGSEILAELVGIDAGVISSDDFSTSVF</sequence>
<keyword evidence="3" id="KW-0964">Secreted</keyword>
<feature type="region of interest" description="Disordered" evidence="8">
    <location>
        <begin position="309"/>
        <end position="389"/>
    </location>
</feature>
<dbReference type="InterPro" id="IPR018511">
    <property type="entry name" value="Hemolysin-typ_Ca-bd_CS"/>
</dbReference>
<dbReference type="Pfam" id="PF00353">
    <property type="entry name" value="HemolysinCabind"/>
    <property type="match status" value="6"/>
</dbReference>
<dbReference type="InterPro" id="IPR001343">
    <property type="entry name" value="Hemolysn_Ca-bd"/>
</dbReference>